<dbReference type="FunFam" id="3.40.1170.10:FF:000004">
    <property type="entry name" value="DNA mismatch repair protein"/>
    <property type="match status" value="1"/>
</dbReference>
<dbReference type="Gene3D" id="1.10.1420.10">
    <property type="match status" value="2"/>
</dbReference>
<dbReference type="InterPro" id="IPR036187">
    <property type="entry name" value="DNA_mismatch_repair_MutS_sf"/>
</dbReference>
<dbReference type="Pfam" id="PF05192">
    <property type="entry name" value="MutS_III"/>
    <property type="match status" value="1"/>
</dbReference>
<dbReference type="Proteomes" id="UP001378592">
    <property type="component" value="Unassembled WGS sequence"/>
</dbReference>
<dbReference type="InterPro" id="IPR017261">
    <property type="entry name" value="DNA_mismatch_repair_MutS/MSH"/>
</dbReference>
<evidence type="ECO:0000256" key="2">
    <source>
        <dbReference type="ARBA" id="ARBA00007094"/>
    </source>
</evidence>
<dbReference type="GO" id="GO:0030983">
    <property type="term" value="F:mismatched DNA binding"/>
    <property type="evidence" value="ECO:0007669"/>
    <property type="project" value="InterPro"/>
</dbReference>
<evidence type="ECO:0000256" key="10">
    <source>
        <dbReference type="ARBA" id="ARBA00073774"/>
    </source>
</evidence>
<dbReference type="EMBL" id="JAZDUA010000221">
    <property type="protein sequence ID" value="KAK7863766.1"/>
    <property type="molecule type" value="Genomic_DNA"/>
</dbReference>
<dbReference type="NCBIfam" id="NF003810">
    <property type="entry name" value="PRK05399.1"/>
    <property type="match status" value="1"/>
</dbReference>
<gene>
    <name evidence="14" type="ORF">R5R35_009574</name>
</gene>
<feature type="region of interest" description="Disordered" evidence="12">
    <location>
        <begin position="23"/>
        <end position="86"/>
    </location>
</feature>
<evidence type="ECO:0000256" key="12">
    <source>
        <dbReference type="SAM" id="MobiDB-lite"/>
    </source>
</evidence>
<evidence type="ECO:0000313" key="14">
    <source>
        <dbReference type="EMBL" id="KAK7863766.1"/>
    </source>
</evidence>
<keyword evidence="5 11" id="KW-0227">DNA damage</keyword>
<feature type="domain" description="DNA mismatch repair proteins mutS family" evidence="13">
    <location>
        <begin position="802"/>
        <end position="818"/>
    </location>
</feature>
<sequence length="944" mass="106067">MFNPLFVKYRRKNPSAQRIKKITSYFEQQPTTSQHGNEESKRLKVDSATSSTKETLSKFARKRRSDNEPTNSAKTKKQLEVAAETQGPKLTPFEQQILQLRHKHPGMVLIIQSGYKYYLYGEDAEVASRVLRLEMYPNHNFMRSSFPVERLHVHARKLVEAGYKVGVIQQQEVAELKAISDNKNKVFDRELTAIYTKGTAIGEEIDPLNQSVNICSEEASANFILCVAEVEGNPSKPNIGLVAFDVASGEAYFDHFVDNPTREELEKRVEHLTPAEVLIPEKLSSSSAIVLKHSKARLEVLPEEKFNFSAALIETAAFLSKATGPTESITNLPAPVVCSLSALLSYLKSCNVDKTLRPENLQHFSKNELYVQLDGATIRNLEIFKSSSETHHGSLFWLFDQYAHPRFGSRVLREWLSRPLRDIETLRRRQDAVAELLHCSSKSVVELHSILQKIPDLEHGLTAILLGRSTPSSVYIILQNLRALKLRLEAIIGASDVVISSPLLRDLITESASLLSNVLQFLNNMNEDAARKGDVTNFLNDYSNFPAVLNLQTQIRSVENQLDKLLPDIAKKIGLRTAKYTSVHGVDYLTEVKVKQCVPDNWIKVNETKHVSRYHTSEVLPLRTELNILKAQLKQECQNSWRDFIDCFNVFYADHKKAVKNIAILDALIALSQLARSDGYCRPELVDDDIVINIQRGKHPIVSKFVNDFVPNNTYLECPENLCMVLSGPNMGGKSCYVRQVALIAIMALIGSYVPAEYATIGTLDAIYTRIGAQDEIFKARSTLMMEMEESSRILHKATRRSLVLMDELGRGTSSHDGAAIAAATLSHLINKVQCLTLFITHFPSVMDVVPHYNFSMGFHISKFESESESELLTFLYVVQTGKASHSYGVNVSRLAGIPKEITDKALIKAEQLQANDEIERSARHTFLNLWKACSVNEIKSSFA</sequence>
<dbReference type="FunFam" id="1.10.1420.10:FF:000004">
    <property type="entry name" value="DNA mismatch repair protein Msh3"/>
    <property type="match status" value="1"/>
</dbReference>
<dbReference type="PROSITE" id="PS00486">
    <property type="entry name" value="DNA_MISMATCH_REPAIR_2"/>
    <property type="match status" value="1"/>
</dbReference>
<dbReference type="InterPro" id="IPR045076">
    <property type="entry name" value="MutS"/>
</dbReference>
<comment type="caution">
    <text evidence="14">The sequence shown here is derived from an EMBL/GenBank/DDBJ whole genome shotgun (WGS) entry which is preliminary data.</text>
</comment>
<comment type="subcellular location">
    <subcellularLocation>
        <location evidence="1">Nucleus</location>
    </subcellularLocation>
</comment>
<feature type="compositionally biased region" description="Basic and acidic residues" evidence="12">
    <location>
        <begin position="36"/>
        <end position="45"/>
    </location>
</feature>
<dbReference type="InterPro" id="IPR016151">
    <property type="entry name" value="DNA_mismatch_repair_MutS_N"/>
</dbReference>
<dbReference type="InterPro" id="IPR007860">
    <property type="entry name" value="DNA_mmatch_repair_MutS_con_dom"/>
</dbReference>
<evidence type="ECO:0000256" key="6">
    <source>
        <dbReference type="ARBA" id="ARBA00022840"/>
    </source>
</evidence>
<dbReference type="PIRSF" id="PIRSF037677">
    <property type="entry name" value="DNA_mis_repair_Msh6"/>
    <property type="match status" value="1"/>
</dbReference>
<reference evidence="14 15" key="1">
    <citation type="submission" date="2024-03" db="EMBL/GenBank/DDBJ databases">
        <title>The genome assembly and annotation of the cricket Gryllus longicercus Weissman &amp; Gray.</title>
        <authorList>
            <person name="Szrajer S."/>
            <person name="Gray D."/>
            <person name="Ylla G."/>
        </authorList>
    </citation>
    <scope>NUCLEOTIDE SEQUENCE [LARGE SCALE GENOMIC DNA]</scope>
    <source>
        <strain evidence="14">DAG 2021-001</strain>
        <tissue evidence="14">Whole body minus gut</tissue>
    </source>
</reference>
<evidence type="ECO:0000256" key="8">
    <source>
        <dbReference type="ARBA" id="ARBA00023204"/>
    </source>
</evidence>
<dbReference type="Pfam" id="PF05190">
    <property type="entry name" value="MutS_IV"/>
    <property type="match status" value="1"/>
</dbReference>
<name>A0AAN9VIG7_9ORTH</name>
<dbReference type="GO" id="GO:0005524">
    <property type="term" value="F:ATP binding"/>
    <property type="evidence" value="ECO:0007669"/>
    <property type="project" value="UniProtKB-KW"/>
</dbReference>
<evidence type="ECO:0000256" key="4">
    <source>
        <dbReference type="ARBA" id="ARBA00022741"/>
    </source>
</evidence>
<proteinExistence type="inferred from homology"/>
<comment type="function">
    <text evidence="11">Component of the post-replicative DNA mismatch repair system (MMR).</text>
</comment>
<dbReference type="SUPFAM" id="SSF53150">
    <property type="entry name" value="DNA repair protein MutS, domain II"/>
    <property type="match status" value="1"/>
</dbReference>
<dbReference type="AlphaFoldDB" id="A0AAN9VIG7"/>
<evidence type="ECO:0000313" key="15">
    <source>
        <dbReference type="Proteomes" id="UP001378592"/>
    </source>
</evidence>
<dbReference type="Pfam" id="PF00488">
    <property type="entry name" value="MutS_V"/>
    <property type="match status" value="1"/>
</dbReference>
<keyword evidence="8 11" id="KW-0234">DNA repair</keyword>
<dbReference type="InterPro" id="IPR007696">
    <property type="entry name" value="DNA_mismatch_repair_MutS_core"/>
</dbReference>
<dbReference type="SUPFAM" id="SSF52540">
    <property type="entry name" value="P-loop containing nucleoside triphosphate hydrolases"/>
    <property type="match status" value="1"/>
</dbReference>
<dbReference type="InterPro" id="IPR007695">
    <property type="entry name" value="DNA_mismatch_repair_MutS-lik_N"/>
</dbReference>
<dbReference type="InterPro" id="IPR027417">
    <property type="entry name" value="P-loop_NTPase"/>
</dbReference>
<dbReference type="GO" id="GO:0006298">
    <property type="term" value="P:mismatch repair"/>
    <property type="evidence" value="ECO:0007669"/>
    <property type="project" value="InterPro"/>
</dbReference>
<protein>
    <recommendedName>
        <fullName evidence="3 10">DNA mismatch repair protein MSH3</fullName>
    </recommendedName>
    <alternativeName>
        <fullName evidence="3 10">DNA mismatch repair protein MSH3</fullName>
    </alternativeName>
</protein>
<feature type="compositionally biased region" description="Polar residues" evidence="12">
    <location>
        <begin position="25"/>
        <end position="35"/>
    </location>
</feature>
<keyword evidence="4 11" id="KW-0547">Nucleotide-binding</keyword>
<accession>A0AAN9VIG7</accession>
<dbReference type="SUPFAM" id="SSF48334">
    <property type="entry name" value="DNA repair protein MutS, domain III"/>
    <property type="match status" value="1"/>
</dbReference>
<dbReference type="Gene3D" id="3.40.1170.10">
    <property type="entry name" value="DNA repair protein MutS, domain I"/>
    <property type="match status" value="1"/>
</dbReference>
<keyword evidence="7 11" id="KW-0238">DNA-binding</keyword>
<dbReference type="InterPro" id="IPR036678">
    <property type="entry name" value="MutS_con_dom_sf"/>
</dbReference>
<dbReference type="Gene3D" id="3.30.420.110">
    <property type="entry name" value="MutS, connector domain"/>
    <property type="match status" value="1"/>
</dbReference>
<dbReference type="GO" id="GO:0005634">
    <property type="term" value="C:nucleus"/>
    <property type="evidence" value="ECO:0007669"/>
    <property type="project" value="UniProtKB-SubCell"/>
</dbReference>
<dbReference type="Pfam" id="PF01624">
    <property type="entry name" value="MutS_I"/>
    <property type="match status" value="1"/>
</dbReference>
<dbReference type="PANTHER" id="PTHR11361:SF122">
    <property type="entry name" value="DNA MISMATCH REPAIR PROTEIN MSH3"/>
    <property type="match status" value="1"/>
</dbReference>
<evidence type="ECO:0000256" key="11">
    <source>
        <dbReference type="RuleBase" id="RU003756"/>
    </source>
</evidence>
<evidence type="ECO:0000259" key="13">
    <source>
        <dbReference type="PROSITE" id="PS00486"/>
    </source>
</evidence>
<evidence type="ECO:0000256" key="7">
    <source>
        <dbReference type="ARBA" id="ARBA00023125"/>
    </source>
</evidence>
<dbReference type="PANTHER" id="PTHR11361">
    <property type="entry name" value="DNA MISMATCH REPAIR PROTEIN MUTS FAMILY MEMBER"/>
    <property type="match status" value="1"/>
</dbReference>
<dbReference type="InterPro" id="IPR007861">
    <property type="entry name" value="DNA_mismatch_repair_MutS_clamp"/>
</dbReference>
<evidence type="ECO:0000256" key="1">
    <source>
        <dbReference type="ARBA" id="ARBA00004123"/>
    </source>
</evidence>
<evidence type="ECO:0000256" key="9">
    <source>
        <dbReference type="ARBA" id="ARBA00023242"/>
    </source>
</evidence>
<keyword evidence="15" id="KW-1185">Reference proteome</keyword>
<dbReference type="SMART" id="SM00533">
    <property type="entry name" value="MUTSd"/>
    <property type="match status" value="1"/>
</dbReference>
<comment type="similarity">
    <text evidence="2">Belongs to the DNA mismatch repair MutS family. MSH3 subfamily.</text>
</comment>
<evidence type="ECO:0000256" key="3">
    <source>
        <dbReference type="ARBA" id="ARBA00022151"/>
    </source>
</evidence>
<dbReference type="InterPro" id="IPR000432">
    <property type="entry name" value="DNA_mismatch_repair_MutS_C"/>
</dbReference>
<organism evidence="14 15">
    <name type="scientific">Gryllus longicercus</name>
    <dbReference type="NCBI Taxonomy" id="2509291"/>
    <lineage>
        <taxon>Eukaryota</taxon>
        <taxon>Metazoa</taxon>
        <taxon>Ecdysozoa</taxon>
        <taxon>Arthropoda</taxon>
        <taxon>Hexapoda</taxon>
        <taxon>Insecta</taxon>
        <taxon>Pterygota</taxon>
        <taxon>Neoptera</taxon>
        <taxon>Polyneoptera</taxon>
        <taxon>Orthoptera</taxon>
        <taxon>Ensifera</taxon>
        <taxon>Gryllidea</taxon>
        <taxon>Grylloidea</taxon>
        <taxon>Gryllidae</taxon>
        <taxon>Gryllinae</taxon>
        <taxon>Gryllus</taxon>
    </lineage>
</organism>
<dbReference type="Pfam" id="PF05188">
    <property type="entry name" value="MutS_II"/>
    <property type="match status" value="1"/>
</dbReference>
<dbReference type="Gene3D" id="3.40.50.300">
    <property type="entry name" value="P-loop containing nucleotide triphosphate hydrolases"/>
    <property type="match status" value="1"/>
</dbReference>
<dbReference type="GO" id="GO:0140664">
    <property type="term" value="F:ATP-dependent DNA damage sensor activity"/>
    <property type="evidence" value="ECO:0007669"/>
    <property type="project" value="InterPro"/>
</dbReference>
<dbReference type="SMART" id="SM00534">
    <property type="entry name" value="MUTSac"/>
    <property type="match status" value="1"/>
</dbReference>
<keyword evidence="6" id="KW-0067">ATP-binding</keyword>
<dbReference type="GO" id="GO:0006312">
    <property type="term" value="P:mitotic recombination"/>
    <property type="evidence" value="ECO:0007669"/>
    <property type="project" value="TreeGrafter"/>
</dbReference>
<evidence type="ECO:0000256" key="5">
    <source>
        <dbReference type="ARBA" id="ARBA00022763"/>
    </source>
</evidence>
<keyword evidence="9" id="KW-0539">Nucleus</keyword>
<dbReference type="SUPFAM" id="SSF55271">
    <property type="entry name" value="DNA repair protein MutS, domain I"/>
    <property type="match status" value="1"/>
</dbReference>